<dbReference type="Proteomes" id="UP001147653">
    <property type="component" value="Unassembled WGS sequence"/>
</dbReference>
<proteinExistence type="inferred from homology"/>
<dbReference type="SUPFAM" id="SSF53850">
    <property type="entry name" value="Periplasmic binding protein-like II"/>
    <property type="match status" value="1"/>
</dbReference>
<evidence type="ECO:0000256" key="2">
    <source>
        <dbReference type="ARBA" id="ARBA00023015"/>
    </source>
</evidence>
<keyword evidence="7" id="KW-1185">Reference proteome</keyword>
<comment type="similarity">
    <text evidence="1">Belongs to the LysR transcriptional regulatory family.</text>
</comment>
<dbReference type="EMBL" id="JAPDDP010000081">
    <property type="protein sequence ID" value="MDA0184632.1"/>
    <property type="molecule type" value="Genomic_DNA"/>
</dbReference>
<dbReference type="InterPro" id="IPR036390">
    <property type="entry name" value="WH_DNA-bd_sf"/>
</dbReference>
<dbReference type="Pfam" id="PF03466">
    <property type="entry name" value="LysR_substrate"/>
    <property type="match status" value="1"/>
</dbReference>
<keyword evidence="4" id="KW-0804">Transcription</keyword>
<dbReference type="Pfam" id="PF00126">
    <property type="entry name" value="HTH_1"/>
    <property type="match status" value="1"/>
</dbReference>
<keyword evidence="3" id="KW-0238">DNA-binding</keyword>
<accession>A0A9X3NNF8</accession>
<evidence type="ECO:0000256" key="3">
    <source>
        <dbReference type="ARBA" id="ARBA00023125"/>
    </source>
</evidence>
<reference evidence="6" key="1">
    <citation type="submission" date="2022-10" db="EMBL/GenBank/DDBJ databases">
        <title>The WGS of Solirubrobacter phytolaccae KCTC 29190.</title>
        <authorList>
            <person name="Jiang Z."/>
        </authorList>
    </citation>
    <scope>NUCLEOTIDE SEQUENCE</scope>
    <source>
        <strain evidence="6">KCTC 29190</strain>
    </source>
</reference>
<comment type="caution">
    <text evidence="6">The sequence shown here is derived from an EMBL/GenBank/DDBJ whole genome shotgun (WGS) entry which is preliminary data.</text>
</comment>
<dbReference type="InterPro" id="IPR036388">
    <property type="entry name" value="WH-like_DNA-bd_sf"/>
</dbReference>
<keyword evidence="2" id="KW-0805">Transcription regulation</keyword>
<evidence type="ECO:0000313" key="7">
    <source>
        <dbReference type="Proteomes" id="UP001147653"/>
    </source>
</evidence>
<dbReference type="FunFam" id="1.10.10.10:FF:000001">
    <property type="entry name" value="LysR family transcriptional regulator"/>
    <property type="match status" value="1"/>
</dbReference>
<evidence type="ECO:0000259" key="5">
    <source>
        <dbReference type="PROSITE" id="PS50931"/>
    </source>
</evidence>
<dbReference type="AlphaFoldDB" id="A0A9X3NNF8"/>
<dbReference type="RefSeq" id="WP_270029086.1">
    <property type="nucleotide sequence ID" value="NZ_JAPDDP010000081.1"/>
</dbReference>
<evidence type="ECO:0000256" key="1">
    <source>
        <dbReference type="ARBA" id="ARBA00009437"/>
    </source>
</evidence>
<dbReference type="PROSITE" id="PS50931">
    <property type="entry name" value="HTH_LYSR"/>
    <property type="match status" value="1"/>
</dbReference>
<feature type="domain" description="HTH lysR-type" evidence="5">
    <location>
        <begin position="1"/>
        <end position="58"/>
    </location>
</feature>
<dbReference type="Gene3D" id="3.40.190.10">
    <property type="entry name" value="Periplasmic binding protein-like II"/>
    <property type="match status" value="2"/>
</dbReference>
<dbReference type="SUPFAM" id="SSF46785">
    <property type="entry name" value="Winged helix' DNA-binding domain"/>
    <property type="match status" value="1"/>
</dbReference>
<dbReference type="PRINTS" id="PR00039">
    <property type="entry name" value="HTHLYSR"/>
</dbReference>
<dbReference type="InterPro" id="IPR000847">
    <property type="entry name" value="LysR_HTH_N"/>
</dbReference>
<dbReference type="GO" id="GO:0032993">
    <property type="term" value="C:protein-DNA complex"/>
    <property type="evidence" value="ECO:0007669"/>
    <property type="project" value="TreeGrafter"/>
</dbReference>
<name>A0A9X3NNF8_9ACTN</name>
<sequence>MELRQLEYFAAVARHRHFTRAAESLYVTQPALSQQVRRLEAELGLQLFRRTSKGVELTAAGADLLVHAERILAEVAQTRADMDRHTGVSRGVVRVATTAADAPRLPAALAAFHETHPHIQIALRQGSAAEVIALVQAGTVDVAVLALTDTPPGVAVTPLADEPLRVALALDDELAGTTIALDQLRGRPFILAEPGTALRDTVLTATQRAGFSPLPLFEVGDPATVRFLVREGLGVGLVPASWLERPGPIVGAADLKDPPRHRLSLLTPSAGASPAGRLLHERLAEL</sequence>
<dbReference type="GO" id="GO:0003677">
    <property type="term" value="F:DNA binding"/>
    <property type="evidence" value="ECO:0007669"/>
    <property type="project" value="UniProtKB-KW"/>
</dbReference>
<evidence type="ECO:0000256" key="4">
    <source>
        <dbReference type="ARBA" id="ARBA00023163"/>
    </source>
</evidence>
<dbReference type="Gene3D" id="1.10.10.10">
    <property type="entry name" value="Winged helix-like DNA-binding domain superfamily/Winged helix DNA-binding domain"/>
    <property type="match status" value="1"/>
</dbReference>
<organism evidence="6 7">
    <name type="scientific">Solirubrobacter phytolaccae</name>
    <dbReference type="NCBI Taxonomy" id="1404360"/>
    <lineage>
        <taxon>Bacteria</taxon>
        <taxon>Bacillati</taxon>
        <taxon>Actinomycetota</taxon>
        <taxon>Thermoleophilia</taxon>
        <taxon>Solirubrobacterales</taxon>
        <taxon>Solirubrobacteraceae</taxon>
        <taxon>Solirubrobacter</taxon>
    </lineage>
</organism>
<evidence type="ECO:0000313" key="6">
    <source>
        <dbReference type="EMBL" id="MDA0184632.1"/>
    </source>
</evidence>
<gene>
    <name evidence="6" type="ORF">OJ997_30300</name>
</gene>
<dbReference type="GO" id="GO:0003700">
    <property type="term" value="F:DNA-binding transcription factor activity"/>
    <property type="evidence" value="ECO:0007669"/>
    <property type="project" value="InterPro"/>
</dbReference>
<protein>
    <submittedName>
        <fullName evidence="6">LysR family transcriptional regulator</fullName>
    </submittedName>
</protein>
<dbReference type="PANTHER" id="PTHR30346:SF29">
    <property type="entry name" value="LYSR SUBSTRATE-BINDING"/>
    <property type="match status" value="1"/>
</dbReference>
<dbReference type="PANTHER" id="PTHR30346">
    <property type="entry name" value="TRANSCRIPTIONAL DUAL REGULATOR HCAR-RELATED"/>
    <property type="match status" value="1"/>
</dbReference>
<dbReference type="InterPro" id="IPR005119">
    <property type="entry name" value="LysR_subst-bd"/>
</dbReference>